<accession>A0ABR2IGZ2</accession>
<feature type="transmembrane region" description="Helical" evidence="6">
    <location>
        <begin position="200"/>
        <end position="220"/>
    </location>
</feature>
<keyword evidence="5 6" id="KW-0472">Membrane</keyword>
<feature type="transmembrane region" description="Helical" evidence="6">
    <location>
        <begin position="393"/>
        <end position="413"/>
    </location>
</feature>
<keyword evidence="8" id="KW-1185">Reference proteome</keyword>
<evidence type="ECO:0000313" key="8">
    <source>
        <dbReference type="Proteomes" id="UP001390339"/>
    </source>
</evidence>
<keyword evidence="4 6" id="KW-1133">Transmembrane helix</keyword>
<gene>
    <name evidence="7" type="ORF">PGQ11_009009</name>
</gene>
<evidence type="ECO:0000256" key="1">
    <source>
        <dbReference type="ARBA" id="ARBA00004141"/>
    </source>
</evidence>
<dbReference type="InterPro" id="IPR011701">
    <property type="entry name" value="MFS"/>
</dbReference>
<dbReference type="Proteomes" id="UP001390339">
    <property type="component" value="Unassembled WGS sequence"/>
</dbReference>
<evidence type="ECO:0000256" key="6">
    <source>
        <dbReference type="SAM" id="Phobius"/>
    </source>
</evidence>
<dbReference type="InterPro" id="IPR036259">
    <property type="entry name" value="MFS_trans_sf"/>
</dbReference>
<evidence type="ECO:0000256" key="2">
    <source>
        <dbReference type="ARBA" id="ARBA00022448"/>
    </source>
</evidence>
<dbReference type="SUPFAM" id="SSF103473">
    <property type="entry name" value="MFS general substrate transporter"/>
    <property type="match status" value="1"/>
</dbReference>
<evidence type="ECO:0000256" key="4">
    <source>
        <dbReference type="ARBA" id="ARBA00022989"/>
    </source>
</evidence>
<feature type="transmembrane region" description="Helical" evidence="6">
    <location>
        <begin position="461"/>
        <end position="489"/>
    </location>
</feature>
<sequence length="538" mass="60191">MGYHQDQTWTEKDGINVGGWSMRHVLWPKKTNGLHDSSEDRASQATVEVDWSTEEERALRRKLDLRVLLPCFLVYFFAYLDRGNIGNVKILRSGTDYNISKQLHLAGRDFNWAVAITYFPVVFFLIPSNVIVKKVSAKTYLPIIMALFGGVVMCMAACQSASNLFAVRFFLGVPESGVMPASILYFSFWYKPVERAWRIGVFYSATALAGGCSGFLAVGIDKLNGVKGLSSWQWVFILEGAITILMAIPIYFLLLTFPESSDALTERQRHIAINRLAMGASRQTDKTWDWGSVRAVLGRPSTYIFWISYHSLSLVGTSQAIFTPTILHEFVGFSVGKANTFMAIIFFYVIPLYCFWPLHSDWTRERMWHFVLPILFALPCYIAWTWASAHQSFGGISSVSIYGLAFLGHLSSITQPVMLSYRSSTLYGAAEQAVGGGIQISAVYLASIISPQMYPDSDAPWYLPAFISTVCLLVLCVLLYLSLPAVLLWEAKSRKAKHGHAMPPRAREDAKLSQVAALRLQRAQDDSPKLGVTEVEKV</sequence>
<dbReference type="Pfam" id="PF07690">
    <property type="entry name" value="MFS_1"/>
    <property type="match status" value="1"/>
</dbReference>
<dbReference type="EMBL" id="JAPCWZ010000005">
    <property type="protein sequence ID" value="KAK8862774.1"/>
    <property type="molecule type" value="Genomic_DNA"/>
</dbReference>
<comment type="subcellular location">
    <subcellularLocation>
        <location evidence="1">Membrane</location>
        <topology evidence="1">Multi-pass membrane protein</topology>
    </subcellularLocation>
</comment>
<dbReference type="PANTHER" id="PTHR43791">
    <property type="entry name" value="PERMEASE-RELATED"/>
    <property type="match status" value="1"/>
</dbReference>
<proteinExistence type="predicted"/>
<feature type="transmembrane region" description="Helical" evidence="6">
    <location>
        <begin position="338"/>
        <end position="356"/>
    </location>
</feature>
<feature type="transmembrane region" description="Helical" evidence="6">
    <location>
        <begin position="232"/>
        <end position="257"/>
    </location>
</feature>
<organism evidence="7 8">
    <name type="scientific">Apiospora arundinis</name>
    <dbReference type="NCBI Taxonomy" id="335852"/>
    <lineage>
        <taxon>Eukaryota</taxon>
        <taxon>Fungi</taxon>
        <taxon>Dikarya</taxon>
        <taxon>Ascomycota</taxon>
        <taxon>Pezizomycotina</taxon>
        <taxon>Sordariomycetes</taxon>
        <taxon>Xylariomycetidae</taxon>
        <taxon>Amphisphaeriales</taxon>
        <taxon>Apiosporaceae</taxon>
        <taxon>Apiospora</taxon>
    </lineage>
</organism>
<comment type="caution">
    <text evidence="7">The sequence shown here is derived from an EMBL/GenBank/DDBJ whole genome shotgun (WGS) entry which is preliminary data.</text>
</comment>
<evidence type="ECO:0000256" key="5">
    <source>
        <dbReference type="ARBA" id="ARBA00023136"/>
    </source>
</evidence>
<dbReference type="PANTHER" id="PTHR43791:SF51">
    <property type="entry name" value="MAJOR FACILITATOR SUPERFAMILY (MFS) PROFILE DOMAIN-CONTAINING PROTEIN"/>
    <property type="match status" value="1"/>
</dbReference>
<reference evidence="7 8" key="1">
    <citation type="journal article" date="2024" name="IMA Fungus">
        <title>Apiospora arundinis, a panoply of carbohydrate-active enzymes and secondary metabolites.</title>
        <authorList>
            <person name="Sorensen T."/>
            <person name="Petersen C."/>
            <person name="Muurmann A.T."/>
            <person name="Christiansen J.V."/>
            <person name="Brundto M.L."/>
            <person name="Overgaard C.K."/>
            <person name="Boysen A.T."/>
            <person name="Wollenberg R.D."/>
            <person name="Larsen T.O."/>
            <person name="Sorensen J.L."/>
            <person name="Nielsen K.L."/>
            <person name="Sondergaard T.E."/>
        </authorList>
    </citation>
    <scope>NUCLEOTIDE SEQUENCE [LARGE SCALE GENOMIC DNA]</scope>
    <source>
        <strain evidence="7 8">AAU 773</strain>
    </source>
</reference>
<keyword evidence="2" id="KW-0813">Transport</keyword>
<feature type="transmembrane region" description="Helical" evidence="6">
    <location>
        <begin position="63"/>
        <end position="80"/>
    </location>
</feature>
<keyword evidence="3 6" id="KW-0812">Transmembrane</keyword>
<evidence type="ECO:0000256" key="3">
    <source>
        <dbReference type="ARBA" id="ARBA00022692"/>
    </source>
</evidence>
<feature type="transmembrane region" description="Helical" evidence="6">
    <location>
        <begin position="168"/>
        <end position="188"/>
    </location>
</feature>
<evidence type="ECO:0000313" key="7">
    <source>
        <dbReference type="EMBL" id="KAK8862774.1"/>
    </source>
</evidence>
<feature type="transmembrane region" description="Helical" evidence="6">
    <location>
        <begin position="368"/>
        <end position="387"/>
    </location>
</feature>
<feature type="transmembrane region" description="Helical" evidence="6">
    <location>
        <begin position="139"/>
        <end position="162"/>
    </location>
</feature>
<protein>
    <submittedName>
        <fullName evidence="7">Major facilitator superfamily transporter</fullName>
    </submittedName>
</protein>
<feature type="transmembrane region" description="Helical" evidence="6">
    <location>
        <begin position="425"/>
        <end position="449"/>
    </location>
</feature>
<name>A0ABR2IGZ2_9PEZI</name>
<feature type="transmembrane region" description="Helical" evidence="6">
    <location>
        <begin position="303"/>
        <end position="326"/>
    </location>
</feature>
<feature type="transmembrane region" description="Helical" evidence="6">
    <location>
        <begin position="110"/>
        <end position="132"/>
    </location>
</feature>
<dbReference type="Gene3D" id="1.20.1250.20">
    <property type="entry name" value="MFS general substrate transporter like domains"/>
    <property type="match status" value="1"/>
</dbReference>